<dbReference type="EMBL" id="KX098389">
    <property type="protein sequence ID" value="ANJ65176.1"/>
    <property type="molecule type" value="Genomic_DNA"/>
</dbReference>
<accession>A0A191ZCR1</accession>
<dbReference type="Proteomes" id="UP000202061">
    <property type="component" value="Segment"/>
</dbReference>
<dbReference type="KEGG" id="vg:29065810"/>
<evidence type="ECO:0000313" key="2">
    <source>
        <dbReference type="Proteomes" id="UP000202061"/>
    </source>
</evidence>
<protein>
    <submittedName>
        <fullName evidence="1">Uncharacterized protein</fullName>
    </submittedName>
</protein>
<sequence length="58" mass="6493">MATVNATTEQYVTLVVTLSQEEARTLQAMMQNPEEDDTEIAINLRHSLFAELKKAGIK</sequence>
<gene>
    <name evidence="1" type="ORF">FROZEN_46</name>
</gene>
<dbReference type="RefSeq" id="YP_009286175.1">
    <property type="nucleotide sequence ID" value="NC_031062.2"/>
</dbReference>
<evidence type="ECO:0000313" key="1">
    <source>
        <dbReference type="EMBL" id="ANJ65176.1"/>
    </source>
</evidence>
<organism evidence="1 2">
    <name type="scientific">Erwinia phage vB_EamP_Frozen</name>
    <dbReference type="NCBI Taxonomy" id="1852641"/>
    <lineage>
        <taxon>Viruses</taxon>
        <taxon>Duplodnaviria</taxon>
        <taxon>Heunggongvirae</taxon>
        <taxon>Uroviricota</taxon>
        <taxon>Caudoviricetes</taxon>
        <taxon>Schitoviridae</taxon>
        <taxon>Erskinevirinae</taxon>
        <taxon>Johnsonvirus</taxon>
        <taxon>Johnsonvirus frozen</taxon>
    </lineage>
</organism>
<name>A0A191ZCR1_9CAUD</name>
<reference evidence="1" key="1">
    <citation type="submission" date="2017-06" db="EMBL/GenBank/DDBJ databases">
        <authorList>
            <person name="Berg J.A."/>
            <person name="Peck M.D."/>
            <person name="Grossarth S.E."/>
            <person name="Jarvis T.M."/>
            <person name="Merrill B.D."/>
            <person name="Breakwell D.P."/>
            <person name="Burnett S.H."/>
            <person name="Grose J.H."/>
        </authorList>
    </citation>
    <scope>NUCLEOTIDE SEQUENCE [LARGE SCALE GENOMIC DNA]</scope>
</reference>
<keyword evidence="2" id="KW-1185">Reference proteome</keyword>
<proteinExistence type="predicted"/>
<dbReference type="GeneID" id="29065810"/>